<sequence length="223" mass="25608">MMSQSSKWWWQRCLFVHQQVLDEFSPTIHTALKNLLKEALEKEPVVQDPRSWILFHLEAAQICLYYSEVVHSKTHVESSLDLANMKLTLVGEPLALSIASLKLILWDGEWEGERRSVDSQPTKVSFRVNKNRFITENIDVASYRTGALGKRTRFQEKQLAQLMVKVSVSRNEDVIPRVDTKHLPKDLSLDDEVRLNQIKFANEDDGKFPALLPLEQAVVLATL</sequence>
<dbReference type="EMBL" id="CAJPIN010001063">
    <property type="protein sequence ID" value="CAG2054188.1"/>
    <property type="molecule type" value="Genomic_DNA"/>
</dbReference>
<accession>A0ABN7NEC5</accession>
<dbReference type="Proteomes" id="UP001153148">
    <property type="component" value="Unassembled WGS sequence"/>
</dbReference>
<evidence type="ECO:0000256" key="2">
    <source>
        <dbReference type="ARBA" id="ARBA00022803"/>
    </source>
</evidence>
<protein>
    <submittedName>
        <fullName evidence="3">Uncharacterized protein</fullName>
    </submittedName>
</protein>
<comment type="caution">
    <text evidence="3">The sequence shown here is derived from an EMBL/GenBank/DDBJ whole genome shotgun (WGS) entry which is preliminary data.</text>
</comment>
<evidence type="ECO:0000313" key="4">
    <source>
        <dbReference type="Proteomes" id="UP001153148"/>
    </source>
</evidence>
<proteinExistence type="predicted"/>
<name>A0ABN7NEC5_TIMPD</name>
<dbReference type="InterPro" id="IPR044244">
    <property type="entry name" value="TTC27/Emw1"/>
</dbReference>
<evidence type="ECO:0000256" key="1">
    <source>
        <dbReference type="ARBA" id="ARBA00022737"/>
    </source>
</evidence>
<gene>
    <name evidence="3" type="ORF">TPAB3V08_LOCUS1221</name>
</gene>
<evidence type="ECO:0000313" key="3">
    <source>
        <dbReference type="EMBL" id="CAG2054188.1"/>
    </source>
</evidence>
<reference evidence="3" key="1">
    <citation type="submission" date="2021-03" db="EMBL/GenBank/DDBJ databases">
        <authorList>
            <person name="Tran Van P."/>
        </authorList>
    </citation>
    <scope>NUCLEOTIDE SEQUENCE</scope>
</reference>
<keyword evidence="4" id="KW-1185">Reference proteome</keyword>
<organism evidence="3 4">
    <name type="scientific">Timema podura</name>
    <name type="common">Walking stick</name>
    <dbReference type="NCBI Taxonomy" id="61482"/>
    <lineage>
        <taxon>Eukaryota</taxon>
        <taxon>Metazoa</taxon>
        <taxon>Ecdysozoa</taxon>
        <taxon>Arthropoda</taxon>
        <taxon>Hexapoda</taxon>
        <taxon>Insecta</taxon>
        <taxon>Pterygota</taxon>
        <taxon>Neoptera</taxon>
        <taxon>Polyneoptera</taxon>
        <taxon>Phasmatodea</taxon>
        <taxon>Timematodea</taxon>
        <taxon>Timematoidea</taxon>
        <taxon>Timematidae</taxon>
        <taxon>Timema</taxon>
    </lineage>
</organism>
<keyword evidence="2" id="KW-0802">TPR repeat</keyword>
<keyword evidence="1" id="KW-0677">Repeat</keyword>
<dbReference type="PANTHER" id="PTHR16193">
    <property type="entry name" value="TETRATRICOPEPTIDE REPEAT PROTEIN 27"/>
    <property type="match status" value="1"/>
</dbReference>
<dbReference type="PANTHER" id="PTHR16193:SF0">
    <property type="entry name" value="TETRATRICOPEPTIDE REPEAT PROTEIN 27"/>
    <property type="match status" value="1"/>
</dbReference>